<dbReference type="Pfam" id="PF06904">
    <property type="entry name" value="Extensin-like_C"/>
    <property type="match status" value="1"/>
</dbReference>
<evidence type="ECO:0000313" key="3">
    <source>
        <dbReference type="Proteomes" id="UP001165667"/>
    </source>
</evidence>
<protein>
    <submittedName>
        <fullName evidence="2">Extensin family protein</fullName>
    </submittedName>
</protein>
<reference evidence="2" key="1">
    <citation type="submission" date="2022-05" db="EMBL/GenBank/DDBJ databases">
        <authorList>
            <person name="Pankratov T."/>
        </authorList>
    </citation>
    <scope>NUCLEOTIDE SEQUENCE</scope>
    <source>
        <strain evidence="2">BP6-180914</strain>
    </source>
</reference>
<feature type="domain" description="Extensin-like C-terminal" evidence="1">
    <location>
        <begin position="21"/>
        <end position="203"/>
    </location>
</feature>
<evidence type="ECO:0000313" key="2">
    <source>
        <dbReference type="EMBL" id="MCW6508555.1"/>
    </source>
</evidence>
<organism evidence="2 3">
    <name type="scientific">Lichenifustis flavocetrariae</name>
    <dbReference type="NCBI Taxonomy" id="2949735"/>
    <lineage>
        <taxon>Bacteria</taxon>
        <taxon>Pseudomonadati</taxon>
        <taxon>Pseudomonadota</taxon>
        <taxon>Alphaproteobacteria</taxon>
        <taxon>Hyphomicrobiales</taxon>
        <taxon>Lichenihabitantaceae</taxon>
        <taxon>Lichenifustis</taxon>
    </lineage>
</organism>
<keyword evidence="3" id="KW-1185">Reference proteome</keyword>
<proteinExistence type="predicted"/>
<gene>
    <name evidence="2" type="ORF">M8523_11050</name>
</gene>
<accession>A0AA42CMP0</accession>
<dbReference type="RefSeq" id="WP_282584925.1">
    <property type="nucleotide sequence ID" value="NZ_JAMOIM010000006.1"/>
</dbReference>
<dbReference type="EMBL" id="JAMOIM010000006">
    <property type="protein sequence ID" value="MCW6508555.1"/>
    <property type="molecule type" value="Genomic_DNA"/>
</dbReference>
<dbReference type="AlphaFoldDB" id="A0AA42CMP0"/>
<dbReference type="InterPro" id="IPR009683">
    <property type="entry name" value="Extensin-like_C"/>
</dbReference>
<sequence>MPAPVNTPAVAPPPVAAIEPSCQAQLKAAGVIFEPTGVGPQPEPLCVVADAVKLTGLDPASGLPIDFPDRPTLACATALVFTDYLRTLLVPLTRGVFGTAVTAIGTGPGFECRTRDHIPGAKISAHGQGLAVDIADLAFANGRHLAIGNPKDETERDFDRAARAGGCGFFHTALGPGADSFHETHWHFDLQPRGAKGNAKICQ</sequence>
<evidence type="ECO:0000259" key="1">
    <source>
        <dbReference type="Pfam" id="PF06904"/>
    </source>
</evidence>
<comment type="caution">
    <text evidence="2">The sequence shown here is derived from an EMBL/GenBank/DDBJ whole genome shotgun (WGS) entry which is preliminary data.</text>
</comment>
<name>A0AA42CMP0_9HYPH</name>
<dbReference type="Proteomes" id="UP001165667">
    <property type="component" value="Unassembled WGS sequence"/>
</dbReference>